<dbReference type="Pfam" id="PF00098">
    <property type="entry name" value="zf-CCHC"/>
    <property type="match status" value="1"/>
</dbReference>
<feature type="compositionally biased region" description="Polar residues" evidence="2">
    <location>
        <begin position="439"/>
        <end position="448"/>
    </location>
</feature>
<dbReference type="Gene3D" id="4.10.60.10">
    <property type="entry name" value="Zinc finger, CCHC-type"/>
    <property type="match status" value="1"/>
</dbReference>
<dbReference type="PANTHER" id="PTHR31524:SF2">
    <property type="entry name" value="PROTEIN CBG10426"/>
    <property type="match status" value="1"/>
</dbReference>
<evidence type="ECO:0000256" key="1">
    <source>
        <dbReference type="PROSITE-ProRule" id="PRU00047"/>
    </source>
</evidence>
<dbReference type="GO" id="GO:0006508">
    <property type="term" value="P:proteolysis"/>
    <property type="evidence" value="ECO:0007669"/>
    <property type="project" value="InterPro"/>
</dbReference>
<feature type="region of interest" description="Disordered" evidence="2">
    <location>
        <begin position="439"/>
        <end position="467"/>
    </location>
</feature>
<dbReference type="GO" id="GO:0003676">
    <property type="term" value="F:nucleic acid binding"/>
    <property type="evidence" value="ECO:0007669"/>
    <property type="project" value="InterPro"/>
</dbReference>
<dbReference type="PROSITE" id="PS00141">
    <property type="entry name" value="ASP_PROTEASE"/>
    <property type="match status" value="1"/>
</dbReference>
<dbReference type="Gene3D" id="2.40.70.10">
    <property type="entry name" value="Acid Proteases"/>
    <property type="match status" value="1"/>
</dbReference>
<keyword evidence="1" id="KW-0479">Metal-binding</keyword>
<feature type="region of interest" description="Disordered" evidence="2">
    <location>
        <begin position="96"/>
        <end position="121"/>
    </location>
</feature>
<evidence type="ECO:0000313" key="5">
    <source>
        <dbReference type="Proteomes" id="UP000580250"/>
    </source>
</evidence>
<feature type="compositionally biased region" description="Polar residues" evidence="2">
    <location>
        <begin position="97"/>
        <end position="121"/>
    </location>
</feature>
<evidence type="ECO:0000313" key="4">
    <source>
        <dbReference type="EMBL" id="CAD2198633.1"/>
    </source>
</evidence>
<feature type="domain" description="CCHC-type" evidence="3">
    <location>
        <begin position="416"/>
        <end position="431"/>
    </location>
</feature>
<dbReference type="SUPFAM" id="SSF57756">
    <property type="entry name" value="Retrovirus zinc finger-like domains"/>
    <property type="match status" value="1"/>
</dbReference>
<dbReference type="InterPro" id="IPR021109">
    <property type="entry name" value="Peptidase_aspartic_dom_sf"/>
</dbReference>
<dbReference type="InterPro" id="IPR001969">
    <property type="entry name" value="Aspartic_peptidase_AS"/>
</dbReference>
<dbReference type="Pfam" id="PF13650">
    <property type="entry name" value="Asp_protease_2"/>
    <property type="match status" value="1"/>
</dbReference>
<feature type="compositionally biased region" description="Polar residues" evidence="2">
    <location>
        <begin position="458"/>
        <end position="467"/>
    </location>
</feature>
<dbReference type="SMART" id="SM00343">
    <property type="entry name" value="ZnF_C2HC"/>
    <property type="match status" value="1"/>
</dbReference>
<gene>
    <name evidence="4" type="ORF">MENT_LOCUS51962</name>
</gene>
<reference evidence="4 5" key="1">
    <citation type="submission" date="2020-08" db="EMBL/GenBank/DDBJ databases">
        <authorList>
            <person name="Koutsovoulos G."/>
            <person name="Danchin GJ E."/>
        </authorList>
    </citation>
    <scope>NUCLEOTIDE SEQUENCE [LARGE SCALE GENOMIC DNA]</scope>
</reference>
<dbReference type="GO" id="GO:0019899">
    <property type="term" value="F:enzyme binding"/>
    <property type="evidence" value="ECO:0007669"/>
    <property type="project" value="UniProtKB-ARBA"/>
</dbReference>
<dbReference type="OrthoDB" id="10054156at2759"/>
<dbReference type="GO" id="GO:0004190">
    <property type="term" value="F:aspartic-type endopeptidase activity"/>
    <property type="evidence" value="ECO:0007669"/>
    <property type="project" value="InterPro"/>
</dbReference>
<dbReference type="SUPFAM" id="SSF50630">
    <property type="entry name" value="Acid proteases"/>
    <property type="match status" value="1"/>
</dbReference>
<feature type="region of interest" description="Disordered" evidence="2">
    <location>
        <begin position="379"/>
        <end position="406"/>
    </location>
</feature>
<dbReference type="PANTHER" id="PTHR31524">
    <property type="match status" value="1"/>
</dbReference>
<accession>A0A6V7XH94</accession>
<dbReference type="PROSITE" id="PS50158">
    <property type="entry name" value="ZF_CCHC"/>
    <property type="match status" value="1"/>
</dbReference>
<proteinExistence type="predicted"/>
<keyword evidence="1" id="KW-0862">Zinc</keyword>
<dbReference type="InterPro" id="IPR036875">
    <property type="entry name" value="Znf_CCHC_sf"/>
</dbReference>
<sequence>MSGKGEEEITIMAIDKNFWIGKTSVKVSDLEKSHNDIVTLEDSVNRALRHIKREVNQNTEAINKASEDANRNFISLNLNITELNGRVSALEDGVGKNEQNSELDLNENGSSNNRPPRISGVQTAGKNRVMTRKENIDDESEEFNFTINMLTSNAGIEIFGEESVYAFDKWAERFKDYLIVAGRNWTEQEKVARLRLALGDTPRDLFRELTADQMANVCTALTALRSKLDSPQRREAARLTLSVCKQKEDESVAQFLKRLIPLVEVTNPGLVDEARKEKICEELRGRLKPSLTNMMRLLGTAQMSNLQKFKERAEEVEAVLQSDKGLPTQIEQVVNVLRNQGKTLNLNANTQPNNNFNRRFEQPNFRRFIREDAQNRNPQAFNQNYRGTNSNRINIPARGWSSQQMRSERNWTGRTRCYNCNRAGHVARECRLRRNNFQANWPNRNNYDSQQTSSQQQYKTNSYPKQQNSVNTVQSSMTVVPVEELLQALGSMNIKSTDTPMEELRSVTLNNKKSAGKEDTANDKTEPAVKQRSNIISKTTNWEGLGPKITKFSLGLLMLLTMIIPASGTINHPLICQTQAQNILWELPNFETCSNKALNHSIPPVSKRFEIYLPNDLEHEIEAWACRKVKKSFRKYTSITGVPIQEEMSSEPMKMSEEECKQMIEHGKCSLGILKNDSGILYTENKIDLSPRFWFVGSFNWKQVSSENCYLFKTTITSKFGDKSIKTTLGNTKCEVTEEKCLMADETLLKWKVGTQQNCEYTKVGTWNGTQLDNVWISEEINFRLTFPAKPAKAFSCNVGLILSVEGPAVRDITPQKAPGLIKSENKGYGKIRPNNLPPWIYIRRRKRAIEGWVSESELDAKLSYLDAKMSEMMTVSFSQALKSICDYMEETRRWATATILKDPTSFARAVFQEEKLVAKRVSSSIISVWPCIQLNWDEYEFTRVYIQNGKTECFDQLPIKFKTRGNEKLAFLDPITMIISPIARKAPCAEFRKQYVKTNDRVLEVDQLTGQVKEVTVRKLKKFNFSITMPKIPIHTFHHLVLTNITDLATHAFVTNMVRVSTITYTIQKKDTEVLTTMSEEWKDVKDEIKNAVFGDILHIWDIIRNIILIIVFLDLCIRIWLIIRDGYKGAGEYNRARFWSRNKNRVLKPEEVIETHVESHSKETPEITLNPKLGTAKFTPIVLINKETSRKTEQKDEINTINMLGLKQTVNNCQNSSMAESTVVDVKVNSLPVRALIDTGASLIVAPRSIANRINGILTNSFVEATSASGHVIIFRECIEVNLELAKSNLKIKIHLADDQEFVNMQNYDIILGCNVFKKLNKPIGFDFINSKFYIGEEFVTMGNSKRLLNNLRVRSIEDSTIQPNSQCVIKGKLDLMSPLKNHLLINSPDKSLKSRELGLIPSVSSSGEVVVHKDC</sequence>
<organism evidence="4 5">
    <name type="scientific">Meloidogyne enterolobii</name>
    <name type="common">Root-knot nematode worm</name>
    <name type="synonym">Meloidogyne mayaguensis</name>
    <dbReference type="NCBI Taxonomy" id="390850"/>
    <lineage>
        <taxon>Eukaryota</taxon>
        <taxon>Metazoa</taxon>
        <taxon>Ecdysozoa</taxon>
        <taxon>Nematoda</taxon>
        <taxon>Chromadorea</taxon>
        <taxon>Rhabditida</taxon>
        <taxon>Tylenchina</taxon>
        <taxon>Tylenchomorpha</taxon>
        <taxon>Tylenchoidea</taxon>
        <taxon>Meloidogynidae</taxon>
        <taxon>Meloidogyninae</taxon>
        <taxon>Meloidogyne</taxon>
    </lineage>
</organism>
<dbReference type="Proteomes" id="UP000580250">
    <property type="component" value="Unassembled WGS sequence"/>
</dbReference>
<evidence type="ECO:0000259" key="3">
    <source>
        <dbReference type="PROSITE" id="PS50158"/>
    </source>
</evidence>
<feature type="compositionally biased region" description="Polar residues" evidence="2">
    <location>
        <begin position="379"/>
        <end position="393"/>
    </location>
</feature>
<dbReference type="CDD" id="cd00303">
    <property type="entry name" value="retropepsin_like"/>
    <property type="match status" value="1"/>
</dbReference>
<dbReference type="InterPro" id="IPR001878">
    <property type="entry name" value="Znf_CCHC"/>
</dbReference>
<evidence type="ECO:0000256" key="2">
    <source>
        <dbReference type="SAM" id="MobiDB-lite"/>
    </source>
</evidence>
<comment type="caution">
    <text evidence="4">The sequence shown here is derived from an EMBL/GenBank/DDBJ whole genome shotgun (WGS) entry which is preliminary data.</text>
</comment>
<protein>
    <recommendedName>
        <fullName evidence="3">CCHC-type domain-containing protein</fullName>
    </recommendedName>
</protein>
<dbReference type="GO" id="GO:0008270">
    <property type="term" value="F:zinc ion binding"/>
    <property type="evidence" value="ECO:0007669"/>
    <property type="project" value="UniProtKB-KW"/>
</dbReference>
<name>A0A6V7XH94_MELEN</name>
<dbReference type="EMBL" id="CAJEWN010001584">
    <property type="protein sequence ID" value="CAD2198633.1"/>
    <property type="molecule type" value="Genomic_DNA"/>
</dbReference>
<keyword evidence="1" id="KW-0863">Zinc-finger</keyword>